<feature type="transmembrane region" description="Helical" evidence="9">
    <location>
        <begin position="249"/>
        <end position="267"/>
    </location>
</feature>
<evidence type="ECO:0000313" key="11">
    <source>
        <dbReference type="Proteomes" id="UP000002033"/>
    </source>
</evidence>
<dbReference type="KEGG" id="hdn:Hden_0699"/>
<keyword evidence="6 9" id="KW-1133">Transmembrane helix</keyword>
<accession>D8JT34</accession>
<keyword evidence="4" id="KW-0997">Cell inner membrane</keyword>
<evidence type="ECO:0000256" key="2">
    <source>
        <dbReference type="ARBA" id="ARBA00022448"/>
    </source>
</evidence>
<feature type="transmembrane region" description="Helical" evidence="9">
    <location>
        <begin position="111"/>
        <end position="134"/>
    </location>
</feature>
<evidence type="ECO:0000256" key="7">
    <source>
        <dbReference type="ARBA" id="ARBA00023136"/>
    </source>
</evidence>
<dbReference type="GO" id="GO:0005886">
    <property type="term" value="C:plasma membrane"/>
    <property type="evidence" value="ECO:0007669"/>
    <property type="project" value="UniProtKB-SubCell"/>
</dbReference>
<dbReference type="InterPro" id="IPR007272">
    <property type="entry name" value="Sulf_transp_TsuA/YedE"/>
</dbReference>
<dbReference type="HOGENOM" id="CLU_050656_2_0_5"/>
<dbReference type="Pfam" id="PF04143">
    <property type="entry name" value="Sulf_transp"/>
    <property type="match status" value="1"/>
</dbReference>
<feature type="transmembrane region" description="Helical" evidence="9">
    <location>
        <begin position="154"/>
        <end position="183"/>
    </location>
</feature>
<dbReference type="PANTHER" id="PTHR30574:SF1">
    <property type="entry name" value="SULPHUR TRANSPORT DOMAIN-CONTAINING PROTEIN"/>
    <property type="match status" value="1"/>
</dbReference>
<dbReference type="STRING" id="582899.Hden_0699"/>
<feature type="transmembrane region" description="Helical" evidence="9">
    <location>
        <begin position="288"/>
        <end position="310"/>
    </location>
</feature>
<evidence type="ECO:0000313" key="10">
    <source>
        <dbReference type="EMBL" id="ADJ22519.1"/>
    </source>
</evidence>
<comment type="subcellular location">
    <subcellularLocation>
        <location evidence="1">Cell inner membrane</location>
        <topology evidence="1">Multi-pass membrane protein</topology>
    </subcellularLocation>
</comment>
<comment type="similarity">
    <text evidence="8">Belongs to the TsuA/YedE (TC 9.B.102) family.</text>
</comment>
<name>D8JT34_HYPDA</name>
<dbReference type="EMBL" id="CP002083">
    <property type="protein sequence ID" value="ADJ22519.1"/>
    <property type="molecule type" value="Genomic_DNA"/>
</dbReference>
<keyword evidence="3" id="KW-1003">Cell membrane</keyword>
<feature type="transmembrane region" description="Helical" evidence="9">
    <location>
        <begin position="316"/>
        <end position="339"/>
    </location>
</feature>
<evidence type="ECO:0000256" key="9">
    <source>
        <dbReference type="SAM" id="Phobius"/>
    </source>
</evidence>
<dbReference type="Proteomes" id="UP000002033">
    <property type="component" value="Chromosome"/>
</dbReference>
<keyword evidence="11" id="KW-1185">Reference proteome</keyword>
<evidence type="ECO:0000256" key="6">
    <source>
        <dbReference type="ARBA" id="ARBA00022989"/>
    </source>
</evidence>
<keyword evidence="2" id="KW-0813">Transport</keyword>
<feature type="transmembrane region" description="Helical" evidence="9">
    <location>
        <begin position="81"/>
        <end position="104"/>
    </location>
</feature>
<evidence type="ECO:0000256" key="8">
    <source>
        <dbReference type="ARBA" id="ARBA00035655"/>
    </source>
</evidence>
<evidence type="ECO:0000256" key="4">
    <source>
        <dbReference type="ARBA" id="ARBA00022519"/>
    </source>
</evidence>
<protein>
    <submittedName>
        <fullName evidence="10">Uncharacterized protein</fullName>
    </submittedName>
</protein>
<dbReference type="PANTHER" id="PTHR30574">
    <property type="entry name" value="INNER MEMBRANE PROTEIN YEDE"/>
    <property type="match status" value="1"/>
</dbReference>
<keyword evidence="7 9" id="KW-0472">Membrane</keyword>
<dbReference type="OrthoDB" id="5342349at2"/>
<dbReference type="RefSeq" id="WP_013214736.1">
    <property type="nucleotide sequence ID" value="NC_014313.1"/>
</dbReference>
<evidence type="ECO:0000256" key="3">
    <source>
        <dbReference type="ARBA" id="ARBA00022475"/>
    </source>
</evidence>
<evidence type="ECO:0000256" key="1">
    <source>
        <dbReference type="ARBA" id="ARBA00004429"/>
    </source>
</evidence>
<evidence type="ECO:0000256" key="5">
    <source>
        <dbReference type="ARBA" id="ARBA00022692"/>
    </source>
</evidence>
<gene>
    <name evidence="10" type="ordered locus">Hden_0699</name>
</gene>
<dbReference type="AlphaFoldDB" id="D8JT34"/>
<proteinExistence type="inferred from homology"/>
<feature type="transmembrane region" description="Helical" evidence="9">
    <location>
        <begin position="43"/>
        <end position="61"/>
    </location>
</feature>
<keyword evidence="5 9" id="KW-0812">Transmembrane</keyword>
<sequence>MILTAGGFVCGLVAGAAARYGHLCSMGAIEDAELGGNWRGVKAWGLALATAIVATQTSYYFGLFDPLKSIYATTSLDWPAALLGGILFGVGMALIGTCSFGLLVRLGSGDLRAFFTAVIAGVAAVSVNNGALSALRLQFEGLSTIALETPDQAFAPGLLAAFVGTQPSTIICRLLLCVLFLCAAFDEKLLRRPRLMISAILLGLAVAGGWVVTGLAYEALETARVESLSFVMPGGRTLLQLMSESLRDTGFSVASLIGVVCGSFLVAKLRQEVLWEAFDDVREMRRHMLGALFMAFGGVLAKGCTIGQGMSAGSVLALSMPIVVLGIFIGAKIGLAILIGRPFLGRERSQS</sequence>
<dbReference type="eggNOG" id="COG2391">
    <property type="taxonomic scope" value="Bacteria"/>
</dbReference>
<organism evidence="10 11">
    <name type="scientific">Hyphomicrobium denitrificans (strain ATCC 51888 / DSM 1869 / NCIMB 11706 / TK 0415)</name>
    <dbReference type="NCBI Taxonomy" id="582899"/>
    <lineage>
        <taxon>Bacteria</taxon>
        <taxon>Pseudomonadati</taxon>
        <taxon>Pseudomonadota</taxon>
        <taxon>Alphaproteobacteria</taxon>
        <taxon>Hyphomicrobiales</taxon>
        <taxon>Hyphomicrobiaceae</taxon>
        <taxon>Hyphomicrobium</taxon>
    </lineage>
</organism>
<reference evidence="11" key="1">
    <citation type="journal article" date="2011" name="J. Bacteriol.">
        <title>Genome sequences of eight morphologically diverse alphaproteobacteria.</title>
        <authorList>
            <consortium name="US DOE Joint Genome Institute"/>
            <person name="Brown P.J."/>
            <person name="Kysela D.T."/>
            <person name="Buechlein A."/>
            <person name="Hemmerich C."/>
            <person name="Brun Y.V."/>
        </authorList>
    </citation>
    <scope>NUCLEOTIDE SEQUENCE [LARGE SCALE GENOMIC DNA]</scope>
    <source>
        <strain evidence="11">ATCC 51888 / DSM 1869 / NCIB 11706 / TK 0415</strain>
    </source>
</reference>
<feature type="transmembrane region" description="Helical" evidence="9">
    <location>
        <begin position="195"/>
        <end position="217"/>
    </location>
</feature>